<name>A0A0D8BC11_9ACTN</name>
<dbReference type="OrthoDB" id="2877291at2"/>
<dbReference type="RefSeq" id="WP_044886432.1">
    <property type="nucleotide sequence ID" value="NZ_JYFN01000031.1"/>
</dbReference>
<accession>A0A0D8BC11</accession>
<dbReference type="EMBL" id="JYFN01000031">
    <property type="protein sequence ID" value="KJE21808.1"/>
    <property type="molecule type" value="Genomic_DNA"/>
</dbReference>
<organism evidence="1 2">
    <name type="scientific">Frankia torreyi</name>
    <dbReference type="NCBI Taxonomy" id="1856"/>
    <lineage>
        <taxon>Bacteria</taxon>
        <taxon>Bacillati</taxon>
        <taxon>Actinomycetota</taxon>
        <taxon>Actinomycetes</taxon>
        <taxon>Frankiales</taxon>
        <taxon>Frankiaceae</taxon>
        <taxon>Frankia</taxon>
    </lineage>
</organism>
<reference evidence="1 2" key="2">
    <citation type="journal article" date="2016" name="Genome Announc.">
        <title>Permanent Draft Genome Sequences for Two Variants of Frankia sp. Strain CpI1, the First Frankia Strain Isolated from Root Nodules of Comptonia peregrina.</title>
        <authorList>
            <person name="Oshone R."/>
            <person name="Hurst S.G.IV."/>
            <person name="Abebe-Akele F."/>
            <person name="Simpson S."/>
            <person name="Morris K."/>
            <person name="Thomas W.K."/>
            <person name="Tisa L.S."/>
        </authorList>
    </citation>
    <scope>NUCLEOTIDE SEQUENCE [LARGE SCALE GENOMIC DNA]</scope>
    <source>
        <strain evidence="2">CpI1-S</strain>
    </source>
</reference>
<comment type="caution">
    <text evidence="1">The sequence shown here is derived from an EMBL/GenBank/DDBJ whole genome shotgun (WGS) entry which is preliminary data.</text>
</comment>
<evidence type="ECO:0000313" key="2">
    <source>
        <dbReference type="Proteomes" id="UP000032545"/>
    </source>
</evidence>
<reference evidence="2" key="1">
    <citation type="submission" date="2015-02" db="EMBL/GenBank/DDBJ databases">
        <title>Draft Genome of Frankia sp. CpI1-S.</title>
        <authorList>
            <person name="Oshone R.T."/>
            <person name="Ngom M."/>
            <person name="Ghodhbane-Gtari F."/>
            <person name="Gtari M."/>
            <person name="Morris K."/>
            <person name="Thomas K."/>
            <person name="Sen A."/>
            <person name="Tisa L.S."/>
        </authorList>
    </citation>
    <scope>NUCLEOTIDE SEQUENCE [LARGE SCALE GENOMIC DNA]</scope>
    <source>
        <strain evidence="2">CpI1-S</strain>
    </source>
</reference>
<dbReference type="Proteomes" id="UP000032545">
    <property type="component" value="Unassembled WGS sequence"/>
</dbReference>
<gene>
    <name evidence="1" type="ORF">FF36_03861</name>
</gene>
<sequence>MSRPRHDGLESAELANEFAAVRVSVDRRGNSPRLLVEDVETGASILLSPIELASLCLAAPEDRLDWLRVGAYREERSPVRHSALAGPGAQS</sequence>
<protein>
    <submittedName>
        <fullName evidence="1">Uncharacterized protein</fullName>
    </submittedName>
</protein>
<dbReference type="PATRIC" id="fig|1502723.3.peg.3536"/>
<keyword evidence="2" id="KW-1185">Reference proteome</keyword>
<proteinExistence type="predicted"/>
<dbReference type="AlphaFoldDB" id="A0A0D8BC11"/>
<evidence type="ECO:0000313" key="1">
    <source>
        <dbReference type="EMBL" id="KJE21808.1"/>
    </source>
</evidence>